<comment type="similarity">
    <text evidence="3">Belongs to the 'phage' integrase family.</text>
</comment>
<evidence type="ECO:0000256" key="3">
    <source>
        <dbReference type="ARBA" id="ARBA00008857"/>
    </source>
</evidence>
<evidence type="ECO:0000313" key="14">
    <source>
        <dbReference type="EMBL" id="SCZ11051.1"/>
    </source>
</evidence>
<evidence type="ECO:0000256" key="4">
    <source>
        <dbReference type="ARBA" id="ARBA00022490"/>
    </source>
</evidence>
<dbReference type="PROSITE" id="PS51898">
    <property type="entry name" value="TYR_RECOMBINASE"/>
    <property type="match status" value="1"/>
</dbReference>
<dbReference type="InterPro" id="IPR011010">
    <property type="entry name" value="DNA_brk_join_enz"/>
</dbReference>
<dbReference type="Pfam" id="PF13495">
    <property type="entry name" value="Phage_int_SAM_4"/>
    <property type="match status" value="1"/>
</dbReference>
<keyword evidence="8 11" id="KW-0238">DNA-binding</keyword>
<comment type="function">
    <text evidence="1">Site-specific tyrosine recombinase, which acts by catalyzing the cutting and rejoining of the recombining DNA molecules.</text>
</comment>
<keyword evidence="10" id="KW-0131">Cell cycle</keyword>
<evidence type="ECO:0000256" key="1">
    <source>
        <dbReference type="ARBA" id="ARBA00003283"/>
    </source>
</evidence>
<feature type="domain" description="Tyr recombinase" evidence="12">
    <location>
        <begin position="174"/>
        <end position="244"/>
    </location>
</feature>
<dbReference type="InterPro" id="IPR044068">
    <property type="entry name" value="CB"/>
</dbReference>
<dbReference type="Gene3D" id="1.10.150.130">
    <property type="match status" value="1"/>
</dbReference>
<dbReference type="InterPro" id="IPR010998">
    <property type="entry name" value="Integrase_recombinase_N"/>
</dbReference>
<dbReference type="InterPro" id="IPR013762">
    <property type="entry name" value="Integrase-like_cat_sf"/>
</dbReference>
<dbReference type="InterPro" id="IPR004107">
    <property type="entry name" value="Integrase_SAM-like_N"/>
</dbReference>
<dbReference type="GO" id="GO:0007059">
    <property type="term" value="P:chromosome segregation"/>
    <property type="evidence" value="ECO:0007669"/>
    <property type="project" value="UniProtKB-KW"/>
</dbReference>
<evidence type="ECO:0000256" key="5">
    <source>
        <dbReference type="ARBA" id="ARBA00022618"/>
    </source>
</evidence>
<evidence type="ECO:0000256" key="7">
    <source>
        <dbReference type="ARBA" id="ARBA00022908"/>
    </source>
</evidence>
<dbReference type="Gene3D" id="1.10.443.10">
    <property type="entry name" value="Intergrase catalytic core"/>
    <property type="match status" value="1"/>
</dbReference>
<dbReference type="Proteomes" id="UP000198636">
    <property type="component" value="Unassembled WGS sequence"/>
</dbReference>
<evidence type="ECO:0000256" key="2">
    <source>
        <dbReference type="ARBA" id="ARBA00004496"/>
    </source>
</evidence>
<evidence type="ECO:0000256" key="11">
    <source>
        <dbReference type="PROSITE-ProRule" id="PRU01248"/>
    </source>
</evidence>
<dbReference type="GO" id="GO:0005737">
    <property type="term" value="C:cytoplasm"/>
    <property type="evidence" value="ECO:0007669"/>
    <property type="project" value="UniProtKB-SubCell"/>
</dbReference>
<organism evidence="14 15">
    <name type="scientific">Alkaliphilus peptidifermentans DSM 18978</name>
    <dbReference type="NCBI Taxonomy" id="1120976"/>
    <lineage>
        <taxon>Bacteria</taxon>
        <taxon>Bacillati</taxon>
        <taxon>Bacillota</taxon>
        <taxon>Clostridia</taxon>
        <taxon>Peptostreptococcales</taxon>
        <taxon>Natronincolaceae</taxon>
        <taxon>Alkaliphilus</taxon>
    </lineage>
</organism>
<evidence type="ECO:0000256" key="9">
    <source>
        <dbReference type="ARBA" id="ARBA00023172"/>
    </source>
</evidence>
<dbReference type="SUPFAM" id="SSF56349">
    <property type="entry name" value="DNA breaking-rejoining enzymes"/>
    <property type="match status" value="1"/>
</dbReference>
<evidence type="ECO:0000259" key="13">
    <source>
        <dbReference type="PROSITE" id="PS51900"/>
    </source>
</evidence>
<evidence type="ECO:0000256" key="8">
    <source>
        <dbReference type="ARBA" id="ARBA00023125"/>
    </source>
</evidence>
<dbReference type="GO" id="GO:0051301">
    <property type="term" value="P:cell division"/>
    <property type="evidence" value="ECO:0007669"/>
    <property type="project" value="UniProtKB-KW"/>
</dbReference>
<dbReference type="GO" id="GO:0006310">
    <property type="term" value="P:DNA recombination"/>
    <property type="evidence" value="ECO:0007669"/>
    <property type="project" value="UniProtKB-KW"/>
</dbReference>
<dbReference type="EMBL" id="FMUS01000055">
    <property type="protein sequence ID" value="SCZ11051.1"/>
    <property type="molecule type" value="Genomic_DNA"/>
</dbReference>
<dbReference type="Pfam" id="PF00589">
    <property type="entry name" value="Phage_integrase"/>
    <property type="match status" value="1"/>
</dbReference>
<dbReference type="AlphaFoldDB" id="A0A1G5LEZ8"/>
<keyword evidence="9" id="KW-0233">DNA recombination</keyword>
<feature type="domain" description="Core-binding (CB)" evidence="13">
    <location>
        <begin position="75"/>
        <end position="157"/>
    </location>
</feature>
<dbReference type="STRING" id="1120976.SAMN03080606_04334"/>
<evidence type="ECO:0000256" key="6">
    <source>
        <dbReference type="ARBA" id="ARBA00022829"/>
    </source>
</evidence>
<keyword evidence="6" id="KW-0159">Chromosome partition</keyword>
<protein>
    <submittedName>
        <fullName evidence="14">Phage integrase family protein</fullName>
    </submittedName>
</protein>
<dbReference type="GO" id="GO:0003677">
    <property type="term" value="F:DNA binding"/>
    <property type="evidence" value="ECO:0007669"/>
    <property type="project" value="UniProtKB-UniRule"/>
</dbReference>
<name>A0A1G5LEZ8_9FIRM</name>
<proteinExistence type="inferred from homology"/>
<keyword evidence="5" id="KW-0132">Cell division</keyword>
<dbReference type="PANTHER" id="PTHR30349:SF77">
    <property type="entry name" value="TYROSINE RECOMBINASE XERC"/>
    <property type="match status" value="1"/>
</dbReference>
<sequence length="244" mass="28568">MDFRIKRVSGNLIVTFPYSMEVVKEIKGLGGGKWDPDLKYWKFKYSKDIYNRLEAIGKKFNNFSKTTNTYESIPIPFSEKTTEFINTLKLKGYSKNTIKSYKGHLLKFFQYIDYDLLKINSLWVKKYTLHLLDSNGLSHSYVNQAINSIKFYFQYITEDIESIDKIIRPKVEKKLPQILSEIEVKKIFDVTTNPKHKLLLMLTYSAGLRVSEVINLKLTDIDSDRMLLKVCQGKGRKDRYTLLS</sequence>
<dbReference type="PROSITE" id="PS51900">
    <property type="entry name" value="CB"/>
    <property type="match status" value="1"/>
</dbReference>
<dbReference type="PANTHER" id="PTHR30349">
    <property type="entry name" value="PHAGE INTEGRASE-RELATED"/>
    <property type="match status" value="1"/>
</dbReference>
<evidence type="ECO:0000256" key="10">
    <source>
        <dbReference type="ARBA" id="ARBA00023306"/>
    </source>
</evidence>
<keyword evidence="15" id="KW-1185">Reference proteome</keyword>
<comment type="subcellular location">
    <subcellularLocation>
        <location evidence="2">Cytoplasm</location>
    </subcellularLocation>
</comment>
<evidence type="ECO:0000313" key="15">
    <source>
        <dbReference type="Proteomes" id="UP000198636"/>
    </source>
</evidence>
<dbReference type="InterPro" id="IPR002104">
    <property type="entry name" value="Integrase_catalytic"/>
</dbReference>
<reference evidence="14 15" key="1">
    <citation type="submission" date="2016-10" db="EMBL/GenBank/DDBJ databases">
        <authorList>
            <person name="de Groot N.N."/>
        </authorList>
    </citation>
    <scope>NUCLEOTIDE SEQUENCE [LARGE SCALE GENOMIC DNA]</scope>
    <source>
        <strain evidence="14 15">DSM 18978</strain>
    </source>
</reference>
<dbReference type="GO" id="GO:0015074">
    <property type="term" value="P:DNA integration"/>
    <property type="evidence" value="ECO:0007669"/>
    <property type="project" value="UniProtKB-KW"/>
</dbReference>
<gene>
    <name evidence="14" type="ORF">SAMN03080606_04334</name>
</gene>
<keyword evidence="4" id="KW-0963">Cytoplasm</keyword>
<keyword evidence="7" id="KW-0229">DNA integration</keyword>
<dbReference type="InterPro" id="IPR050090">
    <property type="entry name" value="Tyrosine_recombinase_XerCD"/>
</dbReference>
<accession>A0A1G5LEZ8</accession>
<evidence type="ECO:0000259" key="12">
    <source>
        <dbReference type="PROSITE" id="PS51898"/>
    </source>
</evidence>